<reference evidence="4 5" key="1">
    <citation type="submission" date="2016-10" db="EMBL/GenBank/DDBJ databases">
        <authorList>
            <person name="de Groot N.N."/>
        </authorList>
    </citation>
    <scope>NUCLEOTIDE SEQUENCE [LARGE SCALE GENOMIC DNA]</scope>
    <source>
        <strain evidence="4 5">CGMCC 4.5681</strain>
    </source>
</reference>
<keyword evidence="2" id="KW-1133">Transmembrane helix</keyword>
<gene>
    <name evidence="4" type="ORF">SAMN05421874_11429</name>
</gene>
<dbReference type="EMBL" id="FNFB01000014">
    <property type="protein sequence ID" value="SDK99230.1"/>
    <property type="molecule type" value="Genomic_DNA"/>
</dbReference>
<keyword evidence="2" id="KW-0472">Membrane</keyword>
<dbReference type="Proteomes" id="UP000198683">
    <property type="component" value="Unassembled WGS sequence"/>
</dbReference>
<evidence type="ECO:0000256" key="2">
    <source>
        <dbReference type="SAM" id="Phobius"/>
    </source>
</evidence>
<organism evidence="4 5">
    <name type="scientific">Nonomuraea maritima</name>
    <dbReference type="NCBI Taxonomy" id="683260"/>
    <lineage>
        <taxon>Bacteria</taxon>
        <taxon>Bacillati</taxon>
        <taxon>Actinomycetota</taxon>
        <taxon>Actinomycetes</taxon>
        <taxon>Streptosporangiales</taxon>
        <taxon>Streptosporangiaceae</taxon>
        <taxon>Nonomuraea</taxon>
    </lineage>
</organism>
<evidence type="ECO:0000313" key="5">
    <source>
        <dbReference type="Proteomes" id="UP000198683"/>
    </source>
</evidence>
<dbReference type="STRING" id="683260.SAMN05421874_11429"/>
<evidence type="ECO:0000313" key="4">
    <source>
        <dbReference type="EMBL" id="SDK99230.1"/>
    </source>
</evidence>
<feature type="compositionally biased region" description="Low complexity" evidence="1">
    <location>
        <begin position="374"/>
        <end position="394"/>
    </location>
</feature>
<dbReference type="OrthoDB" id="3537767at2"/>
<evidence type="ECO:0000256" key="3">
    <source>
        <dbReference type="SAM" id="SignalP"/>
    </source>
</evidence>
<accession>A0A1G9GEY3</accession>
<proteinExistence type="predicted"/>
<dbReference type="AlphaFoldDB" id="A0A1G9GEY3"/>
<dbReference type="RefSeq" id="WP_143022137.1">
    <property type="nucleotide sequence ID" value="NZ_FNFB01000014.1"/>
</dbReference>
<sequence>MLKSQAWRHRARKTSALGLMGTLVVFVCSIFATATPAFAAVEKEYIYTCSSGPFAITGQFRVGLSAPDTVSVGQSLELTVDIPDLTLRTAATGNADVQVTLQMTPTGVTFTNATSPQVLDSVQLGETAVPGDSVTYQGTVLSTATTPVKVMPGTLTLNLSTDTNAKTTCTLQTNPQQTAFEIPIGTGGGNGNLTDLVQYRCVGPETTNVQNVEIKVTLTMPTSAAVNQQMIIKWRGVYTQGKELKAPATGQTISPKIFAYASLTGITNLTSATGEGTTGTIVANQPIPLPTQDIELKTTSTTAGTATVKPAAVNFGANSATGNIGNTPSIQCAVQNASSLKTYTLTVGNSTPSPTPTATTTSPRPTLTTTATVTVTPSSATSTRSSRTPKAGADTGAGGMAGPDGRTFILTGTALIAAAAVGGLVMRRRAVRG</sequence>
<keyword evidence="5" id="KW-1185">Reference proteome</keyword>
<feature type="signal peptide" evidence="3">
    <location>
        <begin position="1"/>
        <end position="39"/>
    </location>
</feature>
<feature type="chain" id="PRO_5011501220" description="LPXTG-motif cell wall anchor domain-containing protein" evidence="3">
    <location>
        <begin position="40"/>
        <end position="433"/>
    </location>
</feature>
<feature type="region of interest" description="Disordered" evidence="1">
    <location>
        <begin position="374"/>
        <end position="402"/>
    </location>
</feature>
<keyword evidence="2" id="KW-0812">Transmembrane</keyword>
<keyword evidence="3" id="KW-0732">Signal</keyword>
<feature type="compositionally biased region" description="Low complexity" evidence="1">
    <location>
        <begin position="350"/>
        <end position="366"/>
    </location>
</feature>
<feature type="transmembrane region" description="Helical" evidence="2">
    <location>
        <begin position="408"/>
        <end position="426"/>
    </location>
</feature>
<evidence type="ECO:0000256" key="1">
    <source>
        <dbReference type="SAM" id="MobiDB-lite"/>
    </source>
</evidence>
<protein>
    <recommendedName>
        <fullName evidence="6">LPXTG-motif cell wall anchor domain-containing protein</fullName>
    </recommendedName>
</protein>
<feature type="region of interest" description="Disordered" evidence="1">
    <location>
        <begin position="347"/>
        <end position="366"/>
    </location>
</feature>
<name>A0A1G9GEY3_9ACTN</name>
<evidence type="ECO:0008006" key="6">
    <source>
        <dbReference type="Google" id="ProtNLM"/>
    </source>
</evidence>